<name>A0A239MAG2_EKHLU</name>
<proteinExistence type="predicted"/>
<organism evidence="2 3">
    <name type="scientific">Ekhidna lutea</name>
    <dbReference type="NCBI Taxonomy" id="447679"/>
    <lineage>
        <taxon>Bacteria</taxon>
        <taxon>Pseudomonadati</taxon>
        <taxon>Bacteroidota</taxon>
        <taxon>Cytophagia</taxon>
        <taxon>Cytophagales</taxon>
        <taxon>Reichenbachiellaceae</taxon>
        <taxon>Ekhidna</taxon>
    </lineage>
</organism>
<evidence type="ECO:0000313" key="2">
    <source>
        <dbReference type="EMBL" id="SNT38839.1"/>
    </source>
</evidence>
<reference evidence="2 3" key="1">
    <citation type="submission" date="2017-06" db="EMBL/GenBank/DDBJ databases">
        <authorList>
            <person name="Kim H.J."/>
            <person name="Triplett B.A."/>
        </authorList>
    </citation>
    <scope>NUCLEOTIDE SEQUENCE [LARGE SCALE GENOMIC DNA]</scope>
    <source>
        <strain evidence="2 3">DSM 19307</strain>
    </source>
</reference>
<dbReference type="Proteomes" id="UP000198393">
    <property type="component" value="Unassembled WGS sequence"/>
</dbReference>
<dbReference type="OrthoDB" id="893215at2"/>
<keyword evidence="3" id="KW-1185">Reference proteome</keyword>
<sequence>MEKEHLHLLINEEIYRLPEDELVAQEAPALSKEEKVAEVQESDEVAEPKPEPIAEEKAEPKTEVEQPSNVASEIEAKQKEEPEQESPEIPITDVEEPEELPIAVFHSSSDEKEIDLLHKIIAACKVPADQHKIFSNGFDQTVKFKKALVFIDKAKAFYTPIPYKGSEFLCSKPLSMLAADKNEKAKLWGALQKFLL</sequence>
<dbReference type="EMBL" id="FZPD01000007">
    <property type="protein sequence ID" value="SNT38839.1"/>
    <property type="molecule type" value="Genomic_DNA"/>
</dbReference>
<protein>
    <submittedName>
        <fullName evidence="2">Uncharacterized protein</fullName>
    </submittedName>
</protein>
<gene>
    <name evidence="2" type="ORF">SAMN05421640_3712</name>
</gene>
<evidence type="ECO:0000256" key="1">
    <source>
        <dbReference type="SAM" id="MobiDB-lite"/>
    </source>
</evidence>
<dbReference type="AlphaFoldDB" id="A0A239MAG2"/>
<feature type="region of interest" description="Disordered" evidence="1">
    <location>
        <begin position="28"/>
        <end position="95"/>
    </location>
</feature>
<dbReference type="RefSeq" id="WP_089358371.1">
    <property type="nucleotide sequence ID" value="NZ_FZPD01000007.1"/>
</dbReference>
<feature type="compositionally biased region" description="Basic and acidic residues" evidence="1">
    <location>
        <begin position="46"/>
        <end position="64"/>
    </location>
</feature>
<accession>A0A239MAG2</accession>
<evidence type="ECO:0000313" key="3">
    <source>
        <dbReference type="Proteomes" id="UP000198393"/>
    </source>
</evidence>